<feature type="transmembrane region" description="Helical" evidence="9">
    <location>
        <begin position="51"/>
        <end position="68"/>
    </location>
</feature>
<dbReference type="PANTHER" id="PTHR35011">
    <property type="entry name" value="2,3-DIKETO-L-GULONATE TRAP TRANSPORTER SMALL PERMEASE PROTEIN YIAM"/>
    <property type="match status" value="1"/>
</dbReference>
<evidence type="ECO:0000256" key="5">
    <source>
        <dbReference type="ARBA" id="ARBA00022692"/>
    </source>
</evidence>
<comment type="similarity">
    <text evidence="8">Belongs to the TRAP transporter small permease family.</text>
</comment>
<dbReference type="RefSeq" id="WP_013970005.1">
    <property type="nucleotide sequence ID" value="NC_015732.1"/>
</dbReference>
<keyword evidence="3" id="KW-1003">Cell membrane</keyword>
<dbReference type="GO" id="GO:0005886">
    <property type="term" value="C:plasma membrane"/>
    <property type="evidence" value="ECO:0007669"/>
    <property type="project" value="UniProtKB-SubCell"/>
</dbReference>
<evidence type="ECO:0000256" key="7">
    <source>
        <dbReference type="ARBA" id="ARBA00023136"/>
    </source>
</evidence>
<feature type="domain" description="Tripartite ATP-independent periplasmic transporters DctQ component" evidence="10">
    <location>
        <begin position="27"/>
        <end position="154"/>
    </location>
</feature>
<sequence length="182" mass="20512">MLKKLIRFFNLIHVALVYIAQVLMIAMVLIIFTNVILRYVFNSGLMWSEELALLFAVWFIFIAMSIGVKQDLHINISVLPKKLVTPLLQVILQKIKNIIIFVIALTMLIDGWKLVQFTLTSIMPATKLPAGLLYAILPISSIIMIYESLMDLFNVDTNDARVDTMLSGKEPFINILKGGSNG</sequence>
<dbReference type="GO" id="GO:0022857">
    <property type="term" value="F:transmembrane transporter activity"/>
    <property type="evidence" value="ECO:0007669"/>
    <property type="project" value="TreeGrafter"/>
</dbReference>
<keyword evidence="2" id="KW-0813">Transport</keyword>
<protein>
    <submittedName>
        <fullName evidence="11">Tripartite ATP-independent periplasmic transporter DctQ component</fullName>
    </submittedName>
</protein>
<dbReference type="HOGENOM" id="CLU_086356_9_1_12"/>
<evidence type="ECO:0000256" key="1">
    <source>
        <dbReference type="ARBA" id="ARBA00004429"/>
    </source>
</evidence>
<evidence type="ECO:0000256" key="8">
    <source>
        <dbReference type="ARBA" id="ARBA00038436"/>
    </source>
</evidence>
<organism evidence="11 12">
    <name type="scientific">Gracilinema caldarium (strain ATCC 51460 / DSM 7334 / H1)</name>
    <name type="common">Treponema caldarium</name>
    <dbReference type="NCBI Taxonomy" id="744872"/>
    <lineage>
        <taxon>Bacteria</taxon>
        <taxon>Pseudomonadati</taxon>
        <taxon>Spirochaetota</taxon>
        <taxon>Spirochaetia</taxon>
        <taxon>Spirochaetales</taxon>
        <taxon>Breznakiellaceae</taxon>
        <taxon>Gracilinema</taxon>
    </lineage>
</organism>
<dbReference type="InterPro" id="IPR007387">
    <property type="entry name" value="TRAP_DctQ"/>
</dbReference>
<gene>
    <name evidence="11" type="ordered locus">Spica_2629</name>
</gene>
<feature type="transmembrane region" description="Helical" evidence="9">
    <location>
        <begin position="131"/>
        <end position="149"/>
    </location>
</feature>
<dbReference type="KEGG" id="scd:Spica_2629"/>
<dbReference type="GO" id="GO:0015740">
    <property type="term" value="P:C4-dicarboxylate transport"/>
    <property type="evidence" value="ECO:0007669"/>
    <property type="project" value="TreeGrafter"/>
</dbReference>
<feature type="transmembrane region" description="Helical" evidence="9">
    <location>
        <begin position="98"/>
        <end position="119"/>
    </location>
</feature>
<dbReference type="OrthoDB" id="359827at2"/>
<keyword evidence="4" id="KW-0997">Cell inner membrane</keyword>
<dbReference type="eggNOG" id="COG3090">
    <property type="taxonomic scope" value="Bacteria"/>
</dbReference>
<evidence type="ECO:0000313" key="12">
    <source>
        <dbReference type="Proteomes" id="UP000000503"/>
    </source>
</evidence>
<keyword evidence="5 9" id="KW-0812">Transmembrane</keyword>
<comment type="subcellular location">
    <subcellularLocation>
        <location evidence="1">Cell inner membrane</location>
        <topology evidence="1">Multi-pass membrane protein</topology>
    </subcellularLocation>
</comment>
<evidence type="ECO:0000256" key="9">
    <source>
        <dbReference type="SAM" id="Phobius"/>
    </source>
</evidence>
<evidence type="ECO:0000259" key="10">
    <source>
        <dbReference type="Pfam" id="PF04290"/>
    </source>
</evidence>
<dbReference type="Proteomes" id="UP000000503">
    <property type="component" value="Chromosome"/>
</dbReference>
<feature type="transmembrane region" description="Helical" evidence="9">
    <location>
        <begin position="12"/>
        <end position="39"/>
    </location>
</feature>
<dbReference type="STRING" id="744872.Spica_2629"/>
<dbReference type="PANTHER" id="PTHR35011:SF2">
    <property type="entry name" value="2,3-DIKETO-L-GULONATE TRAP TRANSPORTER SMALL PERMEASE PROTEIN YIAM"/>
    <property type="match status" value="1"/>
</dbReference>
<accession>F8EZK3</accession>
<dbReference type="AlphaFoldDB" id="F8EZK3"/>
<dbReference type="Pfam" id="PF04290">
    <property type="entry name" value="DctQ"/>
    <property type="match status" value="1"/>
</dbReference>
<evidence type="ECO:0000256" key="6">
    <source>
        <dbReference type="ARBA" id="ARBA00022989"/>
    </source>
</evidence>
<dbReference type="EMBL" id="CP002868">
    <property type="protein sequence ID" value="AEJ20727.1"/>
    <property type="molecule type" value="Genomic_DNA"/>
</dbReference>
<keyword evidence="7 9" id="KW-0472">Membrane</keyword>
<keyword evidence="6 9" id="KW-1133">Transmembrane helix</keyword>
<dbReference type="InterPro" id="IPR055348">
    <property type="entry name" value="DctQ"/>
</dbReference>
<proteinExistence type="inferred from homology"/>
<evidence type="ECO:0000256" key="4">
    <source>
        <dbReference type="ARBA" id="ARBA00022519"/>
    </source>
</evidence>
<keyword evidence="12" id="KW-1185">Reference proteome</keyword>
<evidence type="ECO:0000313" key="11">
    <source>
        <dbReference type="EMBL" id="AEJ20727.1"/>
    </source>
</evidence>
<evidence type="ECO:0000256" key="3">
    <source>
        <dbReference type="ARBA" id="ARBA00022475"/>
    </source>
</evidence>
<reference evidence="12" key="1">
    <citation type="journal article" date="2013" name="Stand. Genomic Sci.">
        <title>Genome sequence of the thermophilic fresh-water bacterium Spirochaeta caldaria type strain (H1(T)), reclassification of Spirochaeta caldaria, Spirochaeta stenostrepta, and Spirochaeta zuelzerae in the genus Treponema as Treponema caldaria comb. nov., Treponema stenostrepta comb. nov., and Treponema zuelzerae comb. nov., and emendation of the genus Treponema.</title>
        <authorList>
            <person name="Abt B."/>
            <person name="Goker M."/>
            <person name="Scheuner C."/>
            <person name="Han C."/>
            <person name="Lu M."/>
            <person name="Misra M."/>
            <person name="Lapidus A."/>
            <person name="Nolan M."/>
            <person name="Lucas S."/>
            <person name="Hammon N."/>
            <person name="Deshpande S."/>
            <person name="Cheng J.F."/>
            <person name="Tapia R."/>
            <person name="Goodwin L.A."/>
            <person name="Pitluck S."/>
            <person name="Liolios K."/>
            <person name="Pagani I."/>
            <person name="Ivanova N."/>
            <person name="Mavromatis K."/>
            <person name="Mikhailova N."/>
            <person name="Huntemann M."/>
            <person name="Pati A."/>
            <person name="Chen A."/>
            <person name="Palaniappan K."/>
            <person name="Land M."/>
            <person name="Hauser L."/>
            <person name="Jeffries C.D."/>
            <person name="Rohde M."/>
            <person name="Spring S."/>
            <person name="Gronow S."/>
            <person name="Detter J.C."/>
            <person name="Bristow J."/>
            <person name="Eisen J.A."/>
            <person name="Markowitz V."/>
            <person name="Hugenholtz P."/>
            <person name="Kyrpides N.C."/>
            <person name="Woyke T."/>
            <person name="Klenk H.P."/>
        </authorList>
    </citation>
    <scope>NUCLEOTIDE SEQUENCE</scope>
    <source>
        <strain evidence="12">ATCC 51460 / DSM 7334 / H1</strain>
    </source>
</reference>
<name>F8EZK3_GRAC1</name>
<evidence type="ECO:0000256" key="2">
    <source>
        <dbReference type="ARBA" id="ARBA00022448"/>
    </source>
</evidence>